<sequence>MNPYARALATPIRRCAITETYLPRYFLQDLEAVKHPETGKTWLAPGSLAYGNVVPHYRPTETEAGEDGAMSATAAKVTRAIAGSATSEQKGNEVPRRAPVVVYALGSKAFLDALTPKHKRLAKLLYTRTGTTASVTLRGAMYRSGMGDLILRQMRRVVADVLITRANRTRPEGESVPETTEEESLDTGSTSPDPNCFIEPVQSWNDVQGVRRRASVLWMASSDASADASSTFDTNTTTAEYATLDVPEAKYDRKMSVYDLRWLLGDEEVARMRSAMSELDRRYGTDNGGANGTGRRLPLGQKKADGGNGDSDGDGNGADAGSVAITTGRLYVLRYWPSRSMSSLHQLLWRLHGYLANNHIESERRRLSDEAINSD</sequence>
<protein>
    <submittedName>
        <fullName evidence="1">Uncharacterized protein</fullName>
    </submittedName>
</protein>
<keyword evidence="2" id="KW-1185">Reference proteome</keyword>
<name>A0ACC0US76_9HYPO</name>
<evidence type="ECO:0000313" key="2">
    <source>
        <dbReference type="Proteomes" id="UP001163324"/>
    </source>
</evidence>
<comment type="caution">
    <text evidence="1">The sequence shown here is derived from an EMBL/GenBank/DDBJ whole genome shotgun (WGS) entry which is preliminary data.</text>
</comment>
<evidence type="ECO:0000313" key="1">
    <source>
        <dbReference type="EMBL" id="KAI9896931.1"/>
    </source>
</evidence>
<proteinExistence type="predicted"/>
<accession>A0ACC0US76</accession>
<organism evidence="1 2">
    <name type="scientific">Trichothecium roseum</name>
    <dbReference type="NCBI Taxonomy" id="47278"/>
    <lineage>
        <taxon>Eukaryota</taxon>
        <taxon>Fungi</taxon>
        <taxon>Dikarya</taxon>
        <taxon>Ascomycota</taxon>
        <taxon>Pezizomycotina</taxon>
        <taxon>Sordariomycetes</taxon>
        <taxon>Hypocreomycetidae</taxon>
        <taxon>Hypocreales</taxon>
        <taxon>Hypocreales incertae sedis</taxon>
        <taxon>Trichothecium</taxon>
    </lineage>
</organism>
<dbReference type="EMBL" id="CM047947">
    <property type="protein sequence ID" value="KAI9896931.1"/>
    <property type="molecule type" value="Genomic_DNA"/>
</dbReference>
<dbReference type="Proteomes" id="UP001163324">
    <property type="component" value="Chromosome 8"/>
</dbReference>
<reference evidence="1" key="1">
    <citation type="submission" date="2022-10" db="EMBL/GenBank/DDBJ databases">
        <title>Complete Genome of Trichothecium roseum strain YXFP-22015, a Plant Pathogen Isolated from Citrus.</title>
        <authorList>
            <person name="Wang Y."/>
            <person name="Zhu L."/>
        </authorList>
    </citation>
    <scope>NUCLEOTIDE SEQUENCE</scope>
    <source>
        <strain evidence="1">YXFP-22015</strain>
    </source>
</reference>
<gene>
    <name evidence="1" type="ORF">N3K66_007953</name>
</gene>